<sequence>MLKNTHCSSSGLLIDEPDEQEVSPSLVHRLDRRRIFDLLEFAEKCGVKLTSRTIPQLSLATVLDAYDNEFQLSWLLSAPVKVIHRGHHRIACPAPDEPERSLALVCAEALLHAGSSRIRGKVKALLQATNMFHGGESDDSAG</sequence>
<keyword evidence="2" id="KW-1185">Reference proteome</keyword>
<name>A0A8J6QUW1_9BACT</name>
<dbReference type="EMBL" id="JACWUN010000009">
    <property type="protein sequence ID" value="MBD1400835.1"/>
    <property type="molecule type" value="Genomic_DNA"/>
</dbReference>
<dbReference type="RefSeq" id="WP_191155793.1">
    <property type="nucleotide sequence ID" value="NZ_JACWUN010000009.1"/>
</dbReference>
<evidence type="ECO:0000313" key="1">
    <source>
        <dbReference type="EMBL" id="MBD1400835.1"/>
    </source>
</evidence>
<dbReference type="AlphaFoldDB" id="A0A8J6QUW1"/>
<evidence type="ECO:0000313" key="2">
    <source>
        <dbReference type="Proteomes" id="UP000632828"/>
    </source>
</evidence>
<organism evidence="1 2">
    <name type="scientific">Pelovirga terrestris</name>
    <dbReference type="NCBI Taxonomy" id="2771352"/>
    <lineage>
        <taxon>Bacteria</taxon>
        <taxon>Pseudomonadati</taxon>
        <taxon>Thermodesulfobacteriota</taxon>
        <taxon>Desulfuromonadia</taxon>
        <taxon>Geobacterales</taxon>
        <taxon>Geobacteraceae</taxon>
        <taxon>Pelovirga</taxon>
    </lineage>
</organism>
<gene>
    <name evidence="1" type="ORF">ICT70_09145</name>
</gene>
<reference evidence="1" key="1">
    <citation type="submission" date="2020-09" db="EMBL/GenBank/DDBJ databases">
        <title>Pelobacter alkaliphilus sp. nov., a novel anaerobic arsenate-reducing bacterium from terrestrial mud volcano.</title>
        <authorList>
            <person name="Khomyakova M.A."/>
            <person name="Merkel A.Y."/>
            <person name="Slobodkin A.I."/>
        </authorList>
    </citation>
    <scope>NUCLEOTIDE SEQUENCE</scope>
    <source>
        <strain evidence="1">M08fum</strain>
    </source>
</reference>
<protein>
    <submittedName>
        <fullName evidence="1">Uncharacterized protein</fullName>
    </submittedName>
</protein>
<dbReference type="Proteomes" id="UP000632828">
    <property type="component" value="Unassembled WGS sequence"/>
</dbReference>
<accession>A0A8J6QUW1</accession>
<proteinExistence type="predicted"/>
<comment type="caution">
    <text evidence="1">The sequence shown here is derived from an EMBL/GenBank/DDBJ whole genome shotgun (WGS) entry which is preliminary data.</text>
</comment>